<dbReference type="PROSITE" id="PS50943">
    <property type="entry name" value="HTH_CROC1"/>
    <property type="match status" value="1"/>
</dbReference>
<dbReference type="GO" id="GO:0003677">
    <property type="term" value="F:DNA binding"/>
    <property type="evidence" value="ECO:0007669"/>
    <property type="project" value="InterPro"/>
</dbReference>
<dbReference type="SMART" id="SM00530">
    <property type="entry name" value="HTH_XRE"/>
    <property type="match status" value="1"/>
</dbReference>
<dbReference type="EMBL" id="JACHIL010000006">
    <property type="protein sequence ID" value="MBB5092600.1"/>
    <property type="molecule type" value="Genomic_DNA"/>
</dbReference>
<dbReference type="InterPro" id="IPR001387">
    <property type="entry name" value="Cro/C1-type_HTH"/>
</dbReference>
<feature type="domain" description="HTH cro/C1-type" evidence="1">
    <location>
        <begin position="12"/>
        <end position="66"/>
    </location>
</feature>
<name>A0A7W8ALQ5_9HYPH</name>
<dbReference type="Pfam" id="PF13560">
    <property type="entry name" value="HTH_31"/>
    <property type="match status" value="1"/>
</dbReference>
<dbReference type="SUPFAM" id="SSF47413">
    <property type="entry name" value="lambda repressor-like DNA-binding domains"/>
    <property type="match status" value="1"/>
</dbReference>
<dbReference type="InterPro" id="IPR010982">
    <property type="entry name" value="Lambda_DNA-bd_dom_sf"/>
</dbReference>
<evidence type="ECO:0000259" key="1">
    <source>
        <dbReference type="PROSITE" id="PS50943"/>
    </source>
</evidence>
<proteinExistence type="predicted"/>
<evidence type="ECO:0000313" key="2">
    <source>
        <dbReference type="EMBL" id="MBB5092600.1"/>
    </source>
</evidence>
<dbReference type="AlphaFoldDB" id="A0A7W8ALQ5"/>
<protein>
    <submittedName>
        <fullName evidence="2">Transcriptional regulator with XRE-family HTH domain</fullName>
    </submittedName>
</protein>
<comment type="caution">
    <text evidence="2">The sequence shown here is derived from an EMBL/GenBank/DDBJ whole genome shotgun (WGS) entry which is preliminary data.</text>
</comment>
<reference evidence="2 3" key="1">
    <citation type="submission" date="2020-08" db="EMBL/GenBank/DDBJ databases">
        <title>Genomic Encyclopedia of Type Strains, Phase IV (KMG-IV): sequencing the most valuable type-strain genomes for metagenomic binning, comparative biology and taxonomic classification.</title>
        <authorList>
            <person name="Goeker M."/>
        </authorList>
    </citation>
    <scope>NUCLEOTIDE SEQUENCE [LARGE SCALE GENOMIC DNA]</scope>
    <source>
        <strain evidence="2 3">DSM 25620</strain>
    </source>
</reference>
<dbReference type="CDD" id="cd00093">
    <property type="entry name" value="HTH_XRE"/>
    <property type="match status" value="1"/>
</dbReference>
<dbReference type="RefSeq" id="WP_210246335.1">
    <property type="nucleotide sequence ID" value="NZ_JACHIL010000006.1"/>
</dbReference>
<sequence>MDDLRKRFGQLLAVHRRRAGLTQSQLAEAADISVDMVTKIETGTSGARFPVIEKLARALNADPAEFFTPDLPTKGRDNPALMEMKVMLSGLDEKDLLWVKSIIDAALNQKK</sequence>
<accession>A0A7W8ALQ5</accession>
<keyword evidence="3" id="KW-1185">Reference proteome</keyword>
<organism evidence="2 3">
    <name type="scientific">Pseudochrobactrum saccharolyticum</name>
    <dbReference type="NCBI Taxonomy" id="354352"/>
    <lineage>
        <taxon>Bacteria</taxon>
        <taxon>Pseudomonadati</taxon>
        <taxon>Pseudomonadota</taxon>
        <taxon>Alphaproteobacteria</taxon>
        <taxon>Hyphomicrobiales</taxon>
        <taxon>Brucellaceae</taxon>
        <taxon>Pseudochrobactrum</taxon>
    </lineage>
</organism>
<evidence type="ECO:0000313" key="3">
    <source>
        <dbReference type="Proteomes" id="UP000531231"/>
    </source>
</evidence>
<dbReference type="Gene3D" id="1.10.260.40">
    <property type="entry name" value="lambda repressor-like DNA-binding domains"/>
    <property type="match status" value="1"/>
</dbReference>
<gene>
    <name evidence="2" type="ORF">HNQ68_003157</name>
</gene>
<dbReference type="Proteomes" id="UP000531231">
    <property type="component" value="Unassembled WGS sequence"/>
</dbReference>